<dbReference type="Proteomes" id="UP001229421">
    <property type="component" value="Unassembled WGS sequence"/>
</dbReference>
<gene>
    <name evidence="1" type="ORF">QVD17_05477</name>
</gene>
<evidence type="ECO:0000313" key="1">
    <source>
        <dbReference type="EMBL" id="KAK1439657.1"/>
    </source>
</evidence>
<sequence>MVESLLIIPTSRSFCDCLFPHYYITPVIVTYNLTFFNFSLLFPHLSLSATTTKLNYNRRSSSRRYSSDQSYLSHIHATAEEELKSKH</sequence>
<accession>A0AAD8LDW7</accession>
<evidence type="ECO:0000313" key="2">
    <source>
        <dbReference type="Proteomes" id="UP001229421"/>
    </source>
</evidence>
<protein>
    <submittedName>
        <fullName evidence="1">Uncharacterized protein</fullName>
    </submittedName>
</protein>
<proteinExistence type="predicted"/>
<name>A0AAD8LDW7_TARER</name>
<dbReference type="AlphaFoldDB" id="A0AAD8LDW7"/>
<keyword evidence="2" id="KW-1185">Reference proteome</keyword>
<organism evidence="1 2">
    <name type="scientific">Tagetes erecta</name>
    <name type="common">African marigold</name>
    <dbReference type="NCBI Taxonomy" id="13708"/>
    <lineage>
        <taxon>Eukaryota</taxon>
        <taxon>Viridiplantae</taxon>
        <taxon>Streptophyta</taxon>
        <taxon>Embryophyta</taxon>
        <taxon>Tracheophyta</taxon>
        <taxon>Spermatophyta</taxon>
        <taxon>Magnoliopsida</taxon>
        <taxon>eudicotyledons</taxon>
        <taxon>Gunneridae</taxon>
        <taxon>Pentapetalae</taxon>
        <taxon>asterids</taxon>
        <taxon>campanulids</taxon>
        <taxon>Asterales</taxon>
        <taxon>Asteraceae</taxon>
        <taxon>Asteroideae</taxon>
        <taxon>Heliantheae alliance</taxon>
        <taxon>Tageteae</taxon>
        <taxon>Tagetes</taxon>
    </lineage>
</organism>
<dbReference type="EMBL" id="JAUHHV010000001">
    <property type="protein sequence ID" value="KAK1439657.1"/>
    <property type="molecule type" value="Genomic_DNA"/>
</dbReference>
<comment type="caution">
    <text evidence="1">The sequence shown here is derived from an EMBL/GenBank/DDBJ whole genome shotgun (WGS) entry which is preliminary data.</text>
</comment>
<reference evidence="1" key="1">
    <citation type="journal article" date="2023" name="bioRxiv">
        <title>Improved chromosome-level genome assembly for marigold (Tagetes erecta).</title>
        <authorList>
            <person name="Jiang F."/>
            <person name="Yuan L."/>
            <person name="Wang S."/>
            <person name="Wang H."/>
            <person name="Xu D."/>
            <person name="Wang A."/>
            <person name="Fan W."/>
        </authorList>
    </citation>
    <scope>NUCLEOTIDE SEQUENCE</scope>
    <source>
        <strain evidence="1">WSJ</strain>
        <tissue evidence="1">Leaf</tissue>
    </source>
</reference>